<feature type="region of interest" description="Disordered" evidence="1">
    <location>
        <begin position="37"/>
        <end position="67"/>
    </location>
</feature>
<evidence type="ECO:0000259" key="2">
    <source>
        <dbReference type="PROSITE" id="PS50030"/>
    </source>
</evidence>
<protein>
    <recommendedName>
        <fullName evidence="2">UBA domain-containing protein</fullName>
    </recommendedName>
</protein>
<evidence type="ECO:0000313" key="3">
    <source>
        <dbReference type="EMBL" id="VDN34062.1"/>
    </source>
</evidence>
<evidence type="ECO:0000256" key="1">
    <source>
        <dbReference type="SAM" id="MobiDB-lite"/>
    </source>
</evidence>
<dbReference type="Proteomes" id="UP000281553">
    <property type="component" value="Unassembled WGS sequence"/>
</dbReference>
<dbReference type="EMBL" id="UYRU01084690">
    <property type="protein sequence ID" value="VDN34062.1"/>
    <property type="molecule type" value="Genomic_DNA"/>
</dbReference>
<organism evidence="3 4">
    <name type="scientific">Dibothriocephalus latus</name>
    <name type="common">Fish tapeworm</name>
    <name type="synonym">Diphyllobothrium latum</name>
    <dbReference type="NCBI Taxonomy" id="60516"/>
    <lineage>
        <taxon>Eukaryota</taxon>
        <taxon>Metazoa</taxon>
        <taxon>Spiralia</taxon>
        <taxon>Lophotrochozoa</taxon>
        <taxon>Platyhelminthes</taxon>
        <taxon>Cestoda</taxon>
        <taxon>Eucestoda</taxon>
        <taxon>Diphyllobothriidea</taxon>
        <taxon>Diphyllobothriidae</taxon>
        <taxon>Dibothriocephalus</taxon>
    </lineage>
</organism>
<dbReference type="OrthoDB" id="434939at2759"/>
<dbReference type="PROSITE" id="PS50030">
    <property type="entry name" value="UBA"/>
    <property type="match status" value="1"/>
</dbReference>
<name>A0A3P7QQG1_DIBLA</name>
<keyword evidence="4" id="KW-1185">Reference proteome</keyword>
<evidence type="ECO:0000313" key="4">
    <source>
        <dbReference type="Proteomes" id="UP000281553"/>
    </source>
</evidence>
<sequence length="127" mass="13719">MGYSISEATSALDAARDNLTKATDLLASKQLDRSLSVRGSFDAPTTAPSRARSGARGGGRSGRGGDMKFAIDMEDDPGFDPVSCTFCVRYFFSILQFVFSEKTHVSCINCLLSICFTCPMCHKAHMS</sequence>
<feature type="domain" description="UBA" evidence="2">
    <location>
        <begin position="1"/>
        <end position="29"/>
    </location>
</feature>
<gene>
    <name evidence="3" type="ORF">DILT_LOCUS16410</name>
</gene>
<accession>A0A3P7QQG1</accession>
<proteinExistence type="predicted"/>
<dbReference type="InterPro" id="IPR015940">
    <property type="entry name" value="UBA"/>
</dbReference>
<dbReference type="AlphaFoldDB" id="A0A3P7QQG1"/>
<reference evidence="3 4" key="1">
    <citation type="submission" date="2018-11" db="EMBL/GenBank/DDBJ databases">
        <authorList>
            <consortium name="Pathogen Informatics"/>
        </authorList>
    </citation>
    <scope>NUCLEOTIDE SEQUENCE [LARGE SCALE GENOMIC DNA]</scope>
</reference>